<keyword evidence="4" id="KW-0862">Zinc</keyword>
<dbReference type="Pfam" id="PF05699">
    <property type="entry name" value="Dimer_Tnp_hAT"/>
    <property type="match status" value="1"/>
</dbReference>
<keyword evidence="9" id="KW-1185">Reference proteome</keyword>
<feature type="region of interest" description="Disordered" evidence="6">
    <location>
        <begin position="313"/>
        <end position="371"/>
    </location>
</feature>
<feature type="non-terminal residue" evidence="8">
    <location>
        <position position="1"/>
    </location>
</feature>
<dbReference type="GO" id="GO:0046983">
    <property type="term" value="F:protein dimerization activity"/>
    <property type="evidence" value="ECO:0007669"/>
    <property type="project" value="InterPro"/>
</dbReference>
<evidence type="ECO:0000259" key="7">
    <source>
        <dbReference type="Pfam" id="PF05699"/>
    </source>
</evidence>
<evidence type="ECO:0000256" key="2">
    <source>
        <dbReference type="ARBA" id="ARBA00022723"/>
    </source>
</evidence>
<dbReference type="STRING" id="4795.A0A225WYI0"/>
<comment type="caution">
    <text evidence="8">The sequence shown here is derived from an EMBL/GenBank/DDBJ whole genome shotgun (WGS) entry which is preliminary data.</text>
</comment>
<comment type="subcellular location">
    <subcellularLocation>
        <location evidence="1">Nucleus</location>
    </subcellularLocation>
</comment>
<sequence>KQEYEKEKAEVISRLCDEPTLALISDGWTNTSKQKIVNYVLVSPLMWPLLWCTKLIGEDEQTAENVAEAIGAVIDDVNEAVGSPMKKKKEEHRRALRLTVPTRWYSSYECIKSIVDNRSTIIDLFKKTKFLKKRFGRSPAKLNEARDIVENKAFWSRTRLVASLMEPFVDAIAVLERGSCCVSMVYWQFSQLRREPIFNQRHSSIPVITKKTADFVDADLAAAVESVKVIAVRLKVVTTPAETEQIGNEACAFYPKKDCWSSQTRARQGGLSPIAWWSDKVNRTSTDDDYYPLLAPLAVKIYTMPTSSAASERSTSILYTIDESQRDDEDEDEDEEMDEESGESSDSSGNADGYDSNAFSYDGNEEQKSKI</sequence>
<dbReference type="PANTHER" id="PTHR46481">
    <property type="entry name" value="ZINC FINGER BED DOMAIN-CONTAINING PROTEIN 4"/>
    <property type="match status" value="1"/>
</dbReference>
<dbReference type="InterPro" id="IPR008906">
    <property type="entry name" value="HATC_C_dom"/>
</dbReference>
<proteinExistence type="predicted"/>
<evidence type="ECO:0000256" key="6">
    <source>
        <dbReference type="SAM" id="MobiDB-lite"/>
    </source>
</evidence>
<dbReference type="InterPro" id="IPR052035">
    <property type="entry name" value="ZnF_BED_domain_contain"/>
</dbReference>
<dbReference type="GO" id="GO:0008270">
    <property type="term" value="F:zinc ion binding"/>
    <property type="evidence" value="ECO:0007669"/>
    <property type="project" value="UniProtKB-KW"/>
</dbReference>
<evidence type="ECO:0000256" key="4">
    <source>
        <dbReference type="ARBA" id="ARBA00022833"/>
    </source>
</evidence>
<keyword evidence="3" id="KW-0863">Zinc-finger</keyword>
<dbReference type="Proteomes" id="UP000198211">
    <property type="component" value="Unassembled WGS sequence"/>
</dbReference>
<dbReference type="PANTHER" id="PTHR46481:SF10">
    <property type="entry name" value="ZINC FINGER BED DOMAIN-CONTAINING PROTEIN 39"/>
    <property type="match status" value="1"/>
</dbReference>
<dbReference type="EMBL" id="NBNE01000165">
    <property type="protein sequence ID" value="OWZ22068.1"/>
    <property type="molecule type" value="Genomic_DNA"/>
</dbReference>
<evidence type="ECO:0000313" key="8">
    <source>
        <dbReference type="EMBL" id="OWZ22068.1"/>
    </source>
</evidence>
<feature type="domain" description="HAT C-terminal dimerisation" evidence="7">
    <location>
        <begin position="260"/>
        <end position="331"/>
    </location>
</feature>
<reference evidence="9" key="1">
    <citation type="submission" date="2017-03" db="EMBL/GenBank/DDBJ databases">
        <title>Phytopthora megakarya and P. palmivora, two closely related causual agents of cacao black pod achieved similar genome size and gene model numbers by different mechanisms.</title>
        <authorList>
            <person name="Ali S."/>
            <person name="Shao J."/>
            <person name="Larry D.J."/>
            <person name="Kronmiller B."/>
            <person name="Shen D."/>
            <person name="Strem M.D."/>
            <person name="Melnick R.L."/>
            <person name="Guiltinan M.J."/>
            <person name="Tyler B.M."/>
            <person name="Meinhardt L.W."/>
            <person name="Bailey B.A."/>
        </authorList>
    </citation>
    <scope>NUCLEOTIDE SEQUENCE [LARGE SCALE GENOMIC DNA]</scope>
    <source>
        <strain evidence="9">zdho120</strain>
    </source>
</reference>
<dbReference type="AlphaFoldDB" id="A0A225WYI0"/>
<name>A0A225WYI0_9STRA</name>
<keyword evidence="5" id="KW-0539">Nucleus</keyword>
<organism evidence="8 9">
    <name type="scientific">Phytophthora megakarya</name>
    <dbReference type="NCBI Taxonomy" id="4795"/>
    <lineage>
        <taxon>Eukaryota</taxon>
        <taxon>Sar</taxon>
        <taxon>Stramenopiles</taxon>
        <taxon>Oomycota</taxon>
        <taxon>Peronosporomycetes</taxon>
        <taxon>Peronosporales</taxon>
        <taxon>Peronosporaceae</taxon>
        <taxon>Phytophthora</taxon>
    </lineage>
</organism>
<keyword evidence="2" id="KW-0479">Metal-binding</keyword>
<evidence type="ECO:0000313" key="9">
    <source>
        <dbReference type="Proteomes" id="UP000198211"/>
    </source>
</evidence>
<dbReference type="OrthoDB" id="110461at2759"/>
<accession>A0A225WYI0</accession>
<evidence type="ECO:0000256" key="1">
    <source>
        <dbReference type="ARBA" id="ARBA00004123"/>
    </source>
</evidence>
<evidence type="ECO:0000256" key="5">
    <source>
        <dbReference type="ARBA" id="ARBA00023242"/>
    </source>
</evidence>
<dbReference type="SUPFAM" id="SSF53098">
    <property type="entry name" value="Ribonuclease H-like"/>
    <property type="match status" value="1"/>
</dbReference>
<feature type="compositionally biased region" description="Acidic residues" evidence="6">
    <location>
        <begin position="325"/>
        <end position="343"/>
    </location>
</feature>
<evidence type="ECO:0000256" key="3">
    <source>
        <dbReference type="ARBA" id="ARBA00022771"/>
    </source>
</evidence>
<dbReference type="InterPro" id="IPR012337">
    <property type="entry name" value="RNaseH-like_sf"/>
</dbReference>
<protein>
    <recommendedName>
        <fullName evidence="7">HAT C-terminal dimerisation domain-containing protein</fullName>
    </recommendedName>
</protein>
<dbReference type="GO" id="GO:0005634">
    <property type="term" value="C:nucleus"/>
    <property type="evidence" value="ECO:0007669"/>
    <property type="project" value="UniProtKB-SubCell"/>
</dbReference>
<gene>
    <name evidence="8" type="ORF">PHMEG_0003286</name>
</gene>